<accession>A0A5B8MFH1</accession>
<evidence type="ECO:0000313" key="3">
    <source>
        <dbReference type="Proteomes" id="UP000316726"/>
    </source>
</evidence>
<feature type="region of interest" description="Disordered" evidence="1">
    <location>
        <begin position="254"/>
        <end position="279"/>
    </location>
</feature>
<evidence type="ECO:0000256" key="1">
    <source>
        <dbReference type="SAM" id="MobiDB-lite"/>
    </source>
</evidence>
<feature type="compositionally biased region" description="Basic and acidic residues" evidence="1">
    <location>
        <begin position="23"/>
        <end position="42"/>
    </location>
</feature>
<dbReference type="Pfam" id="PF11371">
    <property type="entry name" value="DUF3172"/>
    <property type="match status" value="1"/>
</dbReference>
<dbReference type="AlphaFoldDB" id="A0A5B8MFH1"/>
<organism evidence="2 3">
    <name type="scientific">Chloropicon primus</name>
    <dbReference type="NCBI Taxonomy" id="1764295"/>
    <lineage>
        <taxon>Eukaryota</taxon>
        <taxon>Viridiplantae</taxon>
        <taxon>Chlorophyta</taxon>
        <taxon>Chloropicophyceae</taxon>
        <taxon>Chloropicales</taxon>
        <taxon>Chloropicaceae</taxon>
        <taxon>Chloropicon</taxon>
    </lineage>
</organism>
<sequence length="279" mass="30184">MGMVRGLGLSGGGIGAERRVRRQRSERGGARGSRRREQEARVSCRAKGRGREGGGSSGGGNVSYERDAFKRARAQDSFRDSRRDGSYDRGDLGGGGGASTASSSSWWGDEMSGVTKALLAGSFVFGIAFGAWLNGEANFQPNNVASTEIVDRKSPSSAVCVANGYSSMVFDQRIFVSFNPFNVYVTSPEVKPGCVLRQANVQELEKRNLVTRSEADVCRKGMNTFAYVGALDEKPEVSCVYHSEEAENQFMIDPRRSNLGDGKRLPPQEAIKNQPAFGE</sequence>
<evidence type="ECO:0008006" key="4">
    <source>
        <dbReference type="Google" id="ProtNLM"/>
    </source>
</evidence>
<gene>
    <name evidence="2" type="ORF">A3770_02p14620</name>
</gene>
<keyword evidence="3" id="KW-1185">Reference proteome</keyword>
<dbReference type="InterPro" id="IPR021511">
    <property type="entry name" value="DUF3172"/>
</dbReference>
<dbReference type="STRING" id="1764295.A0A5B8MFH1"/>
<dbReference type="EMBL" id="CP031035">
    <property type="protein sequence ID" value="QDZ18944.1"/>
    <property type="molecule type" value="Genomic_DNA"/>
</dbReference>
<proteinExistence type="predicted"/>
<evidence type="ECO:0000313" key="2">
    <source>
        <dbReference type="EMBL" id="QDZ18944.1"/>
    </source>
</evidence>
<feature type="compositionally biased region" description="Basic and acidic residues" evidence="1">
    <location>
        <begin position="254"/>
        <end position="266"/>
    </location>
</feature>
<feature type="region of interest" description="Disordered" evidence="1">
    <location>
        <begin position="1"/>
        <end position="106"/>
    </location>
</feature>
<dbReference type="OrthoDB" id="197940at2759"/>
<dbReference type="Proteomes" id="UP000316726">
    <property type="component" value="Chromosome 2"/>
</dbReference>
<name>A0A5B8MFH1_9CHLO</name>
<reference evidence="2 3" key="1">
    <citation type="submission" date="2018-07" db="EMBL/GenBank/DDBJ databases">
        <title>The complete nuclear genome of the prasinophyte Chloropicon primus (CCMP1205).</title>
        <authorList>
            <person name="Pombert J.-F."/>
            <person name="Otis C."/>
            <person name="Turmel M."/>
            <person name="Lemieux C."/>
        </authorList>
    </citation>
    <scope>NUCLEOTIDE SEQUENCE [LARGE SCALE GENOMIC DNA]</scope>
    <source>
        <strain evidence="2 3">CCMP1205</strain>
    </source>
</reference>
<feature type="compositionally biased region" description="Basic and acidic residues" evidence="1">
    <location>
        <begin position="64"/>
        <end position="91"/>
    </location>
</feature>
<protein>
    <recommendedName>
        <fullName evidence="4">DUF3172 domain-containing protein</fullName>
    </recommendedName>
</protein>